<protein>
    <submittedName>
        <fullName evidence="1">Oligouridylate-binding protein 1-like isoform X2</fullName>
    </submittedName>
</protein>
<dbReference type="AlphaFoldDB" id="A0A2P2M1L2"/>
<name>A0A2P2M1L2_RHIMU</name>
<accession>A0A2P2M1L2</accession>
<dbReference type="EMBL" id="GGEC01043619">
    <property type="protein sequence ID" value="MBX24103.1"/>
    <property type="molecule type" value="Transcribed_RNA"/>
</dbReference>
<proteinExistence type="predicted"/>
<reference evidence="1" key="1">
    <citation type="submission" date="2018-02" db="EMBL/GenBank/DDBJ databases">
        <title>Rhizophora mucronata_Transcriptome.</title>
        <authorList>
            <person name="Meera S.P."/>
            <person name="Sreeshan A."/>
            <person name="Augustine A."/>
        </authorList>
    </citation>
    <scope>NUCLEOTIDE SEQUENCE</scope>
    <source>
        <tissue evidence="1">Leaf</tissue>
    </source>
</reference>
<organism evidence="1">
    <name type="scientific">Rhizophora mucronata</name>
    <name type="common">Asiatic mangrove</name>
    <dbReference type="NCBI Taxonomy" id="61149"/>
    <lineage>
        <taxon>Eukaryota</taxon>
        <taxon>Viridiplantae</taxon>
        <taxon>Streptophyta</taxon>
        <taxon>Embryophyta</taxon>
        <taxon>Tracheophyta</taxon>
        <taxon>Spermatophyta</taxon>
        <taxon>Magnoliopsida</taxon>
        <taxon>eudicotyledons</taxon>
        <taxon>Gunneridae</taxon>
        <taxon>Pentapetalae</taxon>
        <taxon>rosids</taxon>
        <taxon>fabids</taxon>
        <taxon>Malpighiales</taxon>
        <taxon>Rhizophoraceae</taxon>
        <taxon>Rhizophora</taxon>
    </lineage>
</organism>
<sequence length="28" mass="3275">MPQCICGEYPPTGDRPSSSRDFLKYWCH</sequence>
<evidence type="ECO:0000313" key="1">
    <source>
        <dbReference type="EMBL" id="MBX24103.1"/>
    </source>
</evidence>